<keyword evidence="11" id="KW-1185">Reference proteome</keyword>
<evidence type="ECO:0000256" key="5">
    <source>
        <dbReference type="ARBA" id="ARBA00022801"/>
    </source>
</evidence>
<comment type="function">
    <text evidence="1 7">RNaseP catalyzes the removal of the 5'-leader sequence from pre-tRNA to produce the mature 5'-terminus. It can also cleave other RNA substrates such as 4.5S RNA. The protein component plays an auxiliary but essential role in vivo by binding to the 5'-leader sequence and broadening the substrate specificity of the ribozyme.</text>
</comment>
<dbReference type="InterPro" id="IPR014721">
    <property type="entry name" value="Ribsml_uS5_D2-typ_fold_subgr"/>
</dbReference>
<dbReference type="GO" id="GO:0000049">
    <property type="term" value="F:tRNA binding"/>
    <property type="evidence" value="ECO:0007669"/>
    <property type="project" value="UniProtKB-UniRule"/>
</dbReference>
<comment type="catalytic activity">
    <reaction evidence="7">
        <text>Endonucleolytic cleavage of RNA, removing 5'-extranucleotides from tRNA precursor.</text>
        <dbReference type="EC" id="3.1.26.5"/>
    </reaction>
</comment>
<dbReference type="SUPFAM" id="SSF54211">
    <property type="entry name" value="Ribosomal protein S5 domain 2-like"/>
    <property type="match status" value="1"/>
</dbReference>
<keyword evidence="2 7" id="KW-0819">tRNA processing</keyword>
<organism evidence="10 11">
    <name type="scientific">Pandoraea thiooxydans</name>
    <dbReference type="NCBI Taxonomy" id="445709"/>
    <lineage>
        <taxon>Bacteria</taxon>
        <taxon>Pseudomonadati</taxon>
        <taxon>Pseudomonadota</taxon>
        <taxon>Betaproteobacteria</taxon>
        <taxon>Burkholderiales</taxon>
        <taxon>Burkholderiaceae</taxon>
        <taxon>Pandoraea</taxon>
    </lineage>
</organism>
<protein>
    <recommendedName>
        <fullName evidence="7 8">Ribonuclease P protein component</fullName>
        <shortName evidence="7">RNase P protein</shortName>
        <shortName evidence="7">RNaseP protein</shortName>
        <ecNumber evidence="7 8">3.1.26.5</ecNumber>
    </recommendedName>
    <alternativeName>
        <fullName evidence="7">Protein C5</fullName>
    </alternativeName>
</protein>
<feature type="region of interest" description="Disordered" evidence="9">
    <location>
        <begin position="137"/>
        <end position="160"/>
    </location>
</feature>
<evidence type="ECO:0000313" key="10">
    <source>
        <dbReference type="EMBL" id="AKJ69637.1"/>
    </source>
</evidence>
<dbReference type="EC" id="3.1.26.5" evidence="7 8"/>
<comment type="subunit">
    <text evidence="7">Consists of a catalytic RNA component (M1 or rnpB) and a protein subunit.</text>
</comment>
<dbReference type="Gene3D" id="3.30.230.10">
    <property type="match status" value="1"/>
</dbReference>
<dbReference type="PROSITE" id="PS00648">
    <property type="entry name" value="RIBONUCLEASE_P"/>
    <property type="match status" value="1"/>
</dbReference>
<dbReference type="InterPro" id="IPR020568">
    <property type="entry name" value="Ribosomal_Su5_D2-typ_SF"/>
</dbReference>
<dbReference type="InterPro" id="IPR000100">
    <property type="entry name" value="RNase_P"/>
</dbReference>
<evidence type="ECO:0000256" key="1">
    <source>
        <dbReference type="ARBA" id="ARBA00002663"/>
    </source>
</evidence>
<dbReference type="PATRIC" id="fig|445709.3.peg.3574"/>
<dbReference type="EMBL" id="CP011568">
    <property type="protein sequence ID" value="AKJ69637.1"/>
    <property type="molecule type" value="Genomic_DNA"/>
</dbReference>
<gene>
    <name evidence="7" type="primary">rnpA</name>
    <name evidence="10" type="ORF">ABW99_16905</name>
</gene>
<evidence type="ECO:0000256" key="3">
    <source>
        <dbReference type="ARBA" id="ARBA00022722"/>
    </source>
</evidence>
<keyword evidence="3 7" id="KW-0540">Nuclease</keyword>
<dbReference type="PANTHER" id="PTHR33992">
    <property type="entry name" value="RIBONUCLEASE P PROTEIN COMPONENT"/>
    <property type="match status" value="1"/>
</dbReference>
<evidence type="ECO:0000313" key="11">
    <source>
        <dbReference type="Proteomes" id="UP000036700"/>
    </source>
</evidence>
<proteinExistence type="inferred from homology"/>
<name>A0A0G3EW77_9BURK</name>
<dbReference type="InterPro" id="IPR020539">
    <property type="entry name" value="RNase_P_CS"/>
</dbReference>
<reference evidence="11" key="1">
    <citation type="submission" date="2015-06" db="EMBL/GenBank/DDBJ databases">
        <authorList>
            <person name="Lim Y.L."/>
            <person name="Ee R."/>
            <person name="Yong D."/>
            <person name="How K.Y."/>
            <person name="Yin W.F."/>
            <person name="Chan K.G."/>
        </authorList>
    </citation>
    <scope>NUCLEOTIDE SEQUENCE [LARGE SCALE GENOMIC DNA]</scope>
    <source>
        <strain evidence="11">DSM 25325</strain>
    </source>
</reference>
<sequence>MCAERLKTSAGFPKAARLLKTDEFSSVFSLRPWRRSLHFVLYMRQREAPGPDGDRARLGVVVGRRHAPHAVTRNLIKRAARDLFRLRQSGLAGWDLVLRLQRRFEPTEFRAASSAALRTACRAELASLFEAAAARAARGTAPAEAGGPPSKSSTPPTRPD</sequence>
<dbReference type="GO" id="GO:0030677">
    <property type="term" value="C:ribonuclease P complex"/>
    <property type="evidence" value="ECO:0007669"/>
    <property type="project" value="TreeGrafter"/>
</dbReference>
<evidence type="ECO:0000256" key="2">
    <source>
        <dbReference type="ARBA" id="ARBA00022694"/>
    </source>
</evidence>
<dbReference type="STRING" id="445709.ABW99_16905"/>
<keyword evidence="4 7" id="KW-0255">Endonuclease</keyword>
<dbReference type="Pfam" id="PF00825">
    <property type="entry name" value="Ribonuclease_P"/>
    <property type="match status" value="1"/>
</dbReference>
<accession>A0A0G3EW77</accession>
<keyword evidence="6 7" id="KW-0694">RNA-binding</keyword>
<dbReference type="NCBIfam" id="TIGR00188">
    <property type="entry name" value="rnpA"/>
    <property type="match status" value="1"/>
</dbReference>
<dbReference type="GO" id="GO:0004526">
    <property type="term" value="F:ribonuclease P activity"/>
    <property type="evidence" value="ECO:0007669"/>
    <property type="project" value="UniProtKB-UniRule"/>
</dbReference>
<comment type="similarity">
    <text evidence="7">Belongs to the RnpA family.</text>
</comment>
<dbReference type="GO" id="GO:0001682">
    <property type="term" value="P:tRNA 5'-leader removal"/>
    <property type="evidence" value="ECO:0007669"/>
    <property type="project" value="UniProtKB-UniRule"/>
</dbReference>
<dbReference type="Proteomes" id="UP000036700">
    <property type="component" value="Chromosome"/>
</dbReference>
<evidence type="ECO:0000256" key="9">
    <source>
        <dbReference type="SAM" id="MobiDB-lite"/>
    </source>
</evidence>
<evidence type="ECO:0000256" key="8">
    <source>
        <dbReference type="NCBIfam" id="TIGR00188"/>
    </source>
</evidence>
<dbReference type="HAMAP" id="MF_00227">
    <property type="entry name" value="RNase_P"/>
    <property type="match status" value="1"/>
</dbReference>
<evidence type="ECO:0000256" key="7">
    <source>
        <dbReference type="HAMAP-Rule" id="MF_00227"/>
    </source>
</evidence>
<dbReference type="PANTHER" id="PTHR33992:SF1">
    <property type="entry name" value="RIBONUCLEASE P PROTEIN COMPONENT"/>
    <property type="match status" value="1"/>
</dbReference>
<dbReference type="AlphaFoldDB" id="A0A0G3EW77"/>
<dbReference type="GO" id="GO:0042781">
    <property type="term" value="F:3'-tRNA processing endoribonuclease activity"/>
    <property type="evidence" value="ECO:0007669"/>
    <property type="project" value="TreeGrafter"/>
</dbReference>
<evidence type="ECO:0000256" key="6">
    <source>
        <dbReference type="ARBA" id="ARBA00022884"/>
    </source>
</evidence>
<evidence type="ECO:0000256" key="4">
    <source>
        <dbReference type="ARBA" id="ARBA00022759"/>
    </source>
</evidence>
<keyword evidence="5 7" id="KW-0378">Hydrolase</keyword>
<dbReference type="KEGG" id="ptx:ABW99_16905"/>